<feature type="region of interest" description="Disordered" evidence="6">
    <location>
        <begin position="386"/>
        <end position="477"/>
    </location>
</feature>
<feature type="transmembrane region" description="Helical" evidence="7">
    <location>
        <begin position="243"/>
        <end position="265"/>
    </location>
</feature>
<evidence type="ECO:0000256" key="6">
    <source>
        <dbReference type="SAM" id="MobiDB-lite"/>
    </source>
</evidence>
<organism evidence="8 9">
    <name type="scientific">Actinoplanes octamycinicus</name>
    <dbReference type="NCBI Taxonomy" id="135948"/>
    <lineage>
        <taxon>Bacteria</taxon>
        <taxon>Bacillati</taxon>
        <taxon>Actinomycetota</taxon>
        <taxon>Actinomycetes</taxon>
        <taxon>Micromonosporales</taxon>
        <taxon>Micromonosporaceae</taxon>
        <taxon>Actinoplanes</taxon>
    </lineage>
</organism>
<dbReference type="SUPFAM" id="SSF103473">
    <property type="entry name" value="MFS general substrate transporter"/>
    <property type="match status" value="1"/>
</dbReference>
<dbReference type="InterPro" id="IPR036259">
    <property type="entry name" value="MFS_trans_sf"/>
</dbReference>
<evidence type="ECO:0000256" key="3">
    <source>
        <dbReference type="ARBA" id="ARBA00022692"/>
    </source>
</evidence>
<name>A0A7W7GWR6_9ACTN</name>
<feature type="compositionally biased region" description="Pro residues" evidence="6">
    <location>
        <begin position="395"/>
        <end position="467"/>
    </location>
</feature>
<dbReference type="RefSeq" id="WP_239176527.1">
    <property type="nucleotide sequence ID" value="NZ_BAABFG010000005.1"/>
</dbReference>
<proteinExistence type="predicted"/>
<keyword evidence="5 7" id="KW-0472">Membrane</keyword>
<dbReference type="Proteomes" id="UP000546162">
    <property type="component" value="Unassembled WGS sequence"/>
</dbReference>
<feature type="transmembrane region" description="Helical" evidence="7">
    <location>
        <begin position="43"/>
        <end position="62"/>
    </location>
</feature>
<accession>A0A7W7GWR6</accession>
<feature type="transmembrane region" description="Helical" evidence="7">
    <location>
        <begin position="338"/>
        <end position="357"/>
    </location>
</feature>
<dbReference type="PANTHER" id="PTHR23513:SF11">
    <property type="entry name" value="STAPHYLOFERRIN A TRANSPORTER"/>
    <property type="match status" value="1"/>
</dbReference>
<evidence type="ECO:0000256" key="4">
    <source>
        <dbReference type="ARBA" id="ARBA00022989"/>
    </source>
</evidence>
<evidence type="ECO:0000256" key="1">
    <source>
        <dbReference type="ARBA" id="ARBA00004651"/>
    </source>
</evidence>
<reference evidence="8 9" key="1">
    <citation type="submission" date="2020-08" db="EMBL/GenBank/DDBJ databases">
        <title>Sequencing the genomes of 1000 actinobacteria strains.</title>
        <authorList>
            <person name="Klenk H.-P."/>
        </authorList>
    </citation>
    <scope>NUCLEOTIDE SEQUENCE [LARGE SCALE GENOMIC DNA]</scope>
    <source>
        <strain evidence="8 9">DSM 45809</strain>
    </source>
</reference>
<keyword evidence="3 7" id="KW-0812">Transmembrane</keyword>
<keyword evidence="4 7" id="KW-1133">Transmembrane helix</keyword>
<dbReference type="CDD" id="cd06173">
    <property type="entry name" value="MFS_MefA_like"/>
    <property type="match status" value="1"/>
</dbReference>
<comment type="subcellular location">
    <subcellularLocation>
        <location evidence="1">Cell membrane</location>
        <topology evidence="1">Multi-pass membrane protein</topology>
    </subcellularLocation>
</comment>
<dbReference type="PANTHER" id="PTHR23513">
    <property type="entry name" value="INTEGRAL MEMBRANE EFFLUX PROTEIN-RELATED"/>
    <property type="match status" value="1"/>
</dbReference>
<evidence type="ECO:0000313" key="9">
    <source>
        <dbReference type="Proteomes" id="UP000546162"/>
    </source>
</evidence>
<feature type="transmembrane region" description="Helical" evidence="7">
    <location>
        <begin position="272"/>
        <end position="292"/>
    </location>
</feature>
<dbReference type="AlphaFoldDB" id="A0A7W7GWR6"/>
<dbReference type="GO" id="GO:0022857">
    <property type="term" value="F:transmembrane transporter activity"/>
    <property type="evidence" value="ECO:0007669"/>
    <property type="project" value="InterPro"/>
</dbReference>
<evidence type="ECO:0000256" key="5">
    <source>
        <dbReference type="ARBA" id="ARBA00023136"/>
    </source>
</evidence>
<feature type="transmembrane region" description="Helical" evidence="7">
    <location>
        <begin position="210"/>
        <end position="237"/>
    </location>
</feature>
<evidence type="ECO:0000256" key="2">
    <source>
        <dbReference type="ARBA" id="ARBA00022475"/>
    </source>
</evidence>
<feature type="transmembrane region" description="Helical" evidence="7">
    <location>
        <begin position="298"/>
        <end position="317"/>
    </location>
</feature>
<gene>
    <name evidence="8" type="ORF">BJY16_003189</name>
</gene>
<dbReference type="PRINTS" id="PR01988">
    <property type="entry name" value="EXPORTERBACE"/>
</dbReference>
<sequence>MTRDFRLLATGQALSWLGNGFQTVALAVAVVTHGGGAHDLGLVMAASVLTMLAGTLFGGVWADRLQPRHVMAVSDLVRLLATAGIAVMFAGGGYQLPLLCALTVVSSGAGAFFTPAMSALKPLLVPADQLQRANATLTMLQTGCGVAGPALGGLTVAAFGAPAGFAADAVSFGLSGVFAAMLSVRADRGPRAPMFRELAAGWQAIRSRDWLLGGLLGATVYHIANGMILVLVMVIAVERLGGAHAVGWISAAEGLGGLLGSALALRFQPRRLLRAGWLTLLLMPFWALSYVWPGMLTAILAGAIIGYGGLMFFAVAWETAIQDRVPRAMLGRVSSWDYLTSFLAMPVGSALAGPLTARFGLDQVMIACAVVLAASAASQLLIPGSRNLTRSAQPQPDPNPDPLSDPNPLPAPNLDPDPLPAPNLDPDPQPNPNPDPQPNPLSHPKPNPLSDPQPNPMPGLNPDPLPDLKPEATSTPA</sequence>
<protein>
    <submittedName>
        <fullName evidence="8">MFS family permease</fullName>
    </submittedName>
</protein>
<dbReference type="GO" id="GO:0005886">
    <property type="term" value="C:plasma membrane"/>
    <property type="evidence" value="ECO:0007669"/>
    <property type="project" value="UniProtKB-SubCell"/>
</dbReference>
<keyword evidence="9" id="KW-1185">Reference proteome</keyword>
<dbReference type="InterPro" id="IPR011701">
    <property type="entry name" value="MFS"/>
</dbReference>
<comment type="caution">
    <text evidence="8">The sequence shown here is derived from an EMBL/GenBank/DDBJ whole genome shotgun (WGS) entry which is preliminary data.</text>
</comment>
<dbReference type="Gene3D" id="1.20.1250.20">
    <property type="entry name" value="MFS general substrate transporter like domains"/>
    <property type="match status" value="1"/>
</dbReference>
<evidence type="ECO:0000256" key="7">
    <source>
        <dbReference type="SAM" id="Phobius"/>
    </source>
</evidence>
<dbReference type="InterPro" id="IPR022324">
    <property type="entry name" value="Bacilysin_exporter_BacE_put"/>
</dbReference>
<keyword evidence="2" id="KW-1003">Cell membrane</keyword>
<feature type="transmembrane region" description="Helical" evidence="7">
    <location>
        <begin position="165"/>
        <end position="184"/>
    </location>
</feature>
<dbReference type="EMBL" id="JACHNB010000001">
    <property type="protein sequence ID" value="MBB4739730.1"/>
    <property type="molecule type" value="Genomic_DNA"/>
</dbReference>
<dbReference type="Pfam" id="PF07690">
    <property type="entry name" value="MFS_1"/>
    <property type="match status" value="1"/>
</dbReference>
<evidence type="ECO:0000313" key="8">
    <source>
        <dbReference type="EMBL" id="MBB4739730.1"/>
    </source>
</evidence>